<comment type="caution">
    <text evidence="2">The sequence shown here is derived from an EMBL/GenBank/DDBJ whole genome shotgun (WGS) entry which is preliminary data.</text>
</comment>
<evidence type="ECO:0000256" key="1">
    <source>
        <dbReference type="SAM" id="MobiDB-lite"/>
    </source>
</evidence>
<feature type="region of interest" description="Disordered" evidence="1">
    <location>
        <begin position="1"/>
        <end position="20"/>
    </location>
</feature>
<keyword evidence="3" id="KW-1185">Reference proteome</keyword>
<dbReference type="Proteomes" id="UP000244168">
    <property type="component" value="Unassembled WGS sequence"/>
</dbReference>
<evidence type="ECO:0000313" key="2">
    <source>
        <dbReference type="EMBL" id="PTR00024.1"/>
    </source>
</evidence>
<accession>A0A2T5JE38</accession>
<gene>
    <name evidence="2" type="ORF">C8P68_102855</name>
</gene>
<dbReference type="AlphaFoldDB" id="A0A2T5JE38"/>
<reference evidence="2 3" key="1">
    <citation type="submission" date="2018-04" db="EMBL/GenBank/DDBJ databases">
        <title>Genomic Encyclopedia of Archaeal and Bacterial Type Strains, Phase II (KMG-II): from individual species to whole genera.</title>
        <authorList>
            <person name="Goeker M."/>
        </authorList>
    </citation>
    <scope>NUCLEOTIDE SEQUENCE [LARGE SCALE GENOMIC DNA]</scope>
    <source>
        <strain evidence="2 3">DSM 26809</strain>
    </source>
</reference>
<feature type="compositionally biased region" description="Polar residues" evidence="1">
    <location>
        <begin position="9"/>
        <end position="20"/>
    </location>
</feature>
<protein>
    <submittedName>
        <fullName evidence="2">Uncharacterized protein</fullName>
    </submittedName>
</protein>
<name>A0A2T5JE38_9SPHI</name>
<evidence type="ECO:0000313" key="3">
    <source>
        <dbReference type="Proteomes" id="UP000244168"/>
    </source>
</evidence>
<proteinExistence type="predicted"/>
<sequence>MVVACGTDKGTSVKHTAQQAPPQPTFKSVFNKRFTEVRRAFSSGYSFADNGYQIEPNWKLAFTSDTTVNIWNPKRKVFVDDPVTFDHDSVFNVAWAWLRLKKLTKDSIRFQVLQVRNKVIENDKSVVFMTLYADDYIRNVLHRDPASMQQFTHADTAFIQKKSAAANADLNKAFSARQSVQLTPASNLISVQRVPADTTELQPDMPPIDYMLPEFNITINKAYEDFHYAFSAWVDAKGNIIFRKSVDSIEPEFQASYLKAMKGIVDGYLKAYLKVTPGSTLGIPHSSIIILNVTGRQ</sequence>
<dbReference type="EMBL" id="QAOQ01000002">
    <property type="protein sequence ID" value="PTR00024.1"/>
    <property type="molecule type" value="Genomic_DNA"/>
</dbReference>
<organism evidence="2 3">
    <name type="scientific">Mucilaginibacter yixingensis</name>
    <dbReference type="NCBI Taxonomy" id="1295612"/>
    <lineage>
        <taxon>Bacteria</taxon>
        <taxon>Pseudomonadati</taxon>
        <taxon>Bacteroidota</taxon>
        <taxon>Sphingobacteriia</taxon>
        <taxon>Sphingobacteriales</taxon>
        <taxon>Sphingobacteriaceae</taxon>
        <taxon>Mucilaginibacter</taxon>
    </lineage>
</organism>